<keyword evidence="1" id="KW-0472">Membrane</keyword>
<dbReference type="Proteomes" id="UP001417504">
    <property type="component" value="Unassembled WGS sequence"/>
</dbReference>
<dbReference type="AlphaFoldDB" id="A0AAP0JAT6"/>
<evidence type="ECO:0000313" key="3">
    <source>
        <dbReference type="Proteomes" id="UP001417504"/>
    </source>
</evidence>
<comment type="caution">
    <text evidence="2">The sequence shown here is derived from an EMBL/GenBank/DDBJ whole genome shotgun (WGS) entry which is preliminary data.</text>
</comment>
<sequence>MTVRYKLRTVLDSQHMWVMRVECDIVDLRLKNANLVSRLTSHRLGELNSVTKSLGSSWLRRDWRRFHFRICASSSSATVAMPGGIKATSLDGQEASVITDYIIKPLQDAGAIVPTSYEAFEDAIKEAFEKLVTQVLLTLLFSISELGMLSGVLGTGIGLVCLLTKTDDLSKPLR</sequence>
<reference evidence="2 3" key="1">
    <citation type="submission" date="2024-01" db="EMBL/GenBank/DDBJ databases">
        <title>Genome assemblies of Stephania.</title>
        <authorList>
            <person name="Yang L."/>
        </authorList>
    </citation>
    <scope>NUCLEOTIDE SEQUENCE [LARGE SCALE GENOMIC DNA]</scope>
    <source>
        <strain evidence="2">QJT</strain>
        <tissue evidence="2">Leaf</tissue>
    </source>
</reference>
<accession>A0AAP0JAT6</accession>
<gene>
    <name evidence="2" type="ORF">Sjap_011269</name>
</gene>
<proteinExistence type="predicted"/>
<feature type="transmembrane region" description="Helical" evidence="1">
    <location>
        <begin position="135"/>
        <end position="164"/>
    </location>
</feature>
<organism evidence="2 3">
    <name type="scientific">Stephania japonica</name>
    <dbReference type="NCBI Taxonomy" id="461633"/>
    <lineage>
        <taxon>Eukaryota</taxon>
        <taxon>Viridiplantae</taxon>
        <taxon>Streptophyta</taxon>
        <taxon>Embryophyta</taxon>
        <taxon>Tracheophyta</taxon>
        <taxon>Spermatophyta</taxon>
        <taxon>Magnoliopsida</taxon>
        <taxon>Ranunculales</taxon>
        <taxon>Menispermaceae</taxon>
        <taxon>Menispermoideae</taxon>
        <taxon>Cissampelideae</taxon>
        <taxon>Stephania</taxon>
    </lineage>
</organism>
<protein>
    <submittedName>
        <fullName evidence="2">Uncharacterized protein</fullName>
    </submittedName>
</protein>
<name>A0AAP0JAT6_9MAGN</name>
<evidence type="ECO:0000313" key="2">
    <source>
        <dbReference type="EMBL" id="KAK9130782.1"/>
    </source>
</evidence>
<dbReference type="EMBL" id="JBBNAE010000004">
    <property type="protein sequence ID" value="KAK9130782.1"/>
    <property type="molecule type" value="Genomic_DNA"/>
</dbReference>
<evidence type="ECO:0000256" key="1">
    <source>
        <dbReference type="SAM" id="Phobius"/>
    </source>
</evidence>
<keyword evidence="1" id="KW-1133">Transmembrane helix</keyword>
<keyword evidence="3" id="KW-1185">Reference proteome</keyword>
<keyword evidence="1" id="KW-0812">Transmembrane</keyword>